<dbReference type="InterPro" id="IPR016169">
    <property type="entry name" value="FAD-bd_PCMH_sub2"/>
</dbReference>
<dbReference type="OrthoDB" id="9767256at2"/>
<dbReference type="PROSITE" id="PS51379">
    <property type="entry name" value="4FE4S_FER_2"/>
    <property type="match status" value="1"/>
</dbReference>
<evidence type="ECO:0000259" key="12">
    <source>
        <dbReference type="PROSITE" id="PS51387"/>
    </source>
</evidence>
<dbReference type="Pfam" id="PF02754">
    <property type="entry name" value="CCG"/>
    <property type="match status" value="1"/>
</dbReference>
<evidence type="ECO:0000256" key="5">
    <source>
        <dbReference type="ARBA" id="ARBA00022827"/>
    </source>
</evidence>
<keyword evidence="14" id="KW-1185">Reference proteome</keyword>
<gene>
    <name evidence="13" type="ORF">EDC37_10446</name>
</gene>
<dbReference type="InterPro" id="IPR004113">
    <property type="entry name" value="FAD-bd_oxidored_4_C"/>
</dbReference>
<comment type="similarity">
    <text evidence="2">Belongs to the FAD-binding oxidoreductase/transferase type 4 family.</text>
</comment>
<dbReference type="PANTHER" id="PTHR11748:SF111">
    <property type="entry name" value="D-LACTATE DEHYDROGENASE, MITOCHONDRIAL-RELATED"/>
    <property type="match status" value="1"/>
</dbReference>
<evidence type="ECO:0000259" key="11">
    <source>
        <dbReference type="PROSITE" id="PS51379"/>
    </source>
</evidence>
<dbReference type="Gene3D" id="1.10.45.10">
    <property type="entry name" value="Vanillyl-alcohol Oxidase, Chain A, domain 4"/>
    <property type="match status" value="1"/>
</dbReference>
<dbReference type="InterPro" id="IPR004017">
    <property type="entry name" value="Cys_rich_dom"/>
</dbReference>
<evidence type="ECO:0000256" key="1">
    <source>
        <dbReference type="ARBA" id="ARBA00001974"/>
    </source>
</evidence>
<evidence type="ECO:0000256" key="8">
    <source>
        <dbReference type="ARBA" id="ARBA00023004"/>
    </source>
</evidence>
<dbReference type="GO" id="GO:1903457">
    <property type="term" value="P:lactate catabolic process"/>
    <property type="evidence" value="ECO:0007669"/>
    <property type="project" value="TreeGrafter"/>
</dbReference>
<dbReference type="EMBL" id="SMAA01000004">
    <property type="protein sequence ID" value="TCS80444.1"/>
    <property type="molecule type" value="Genomic_DNA"/>
</dbReference>
<dbReference type="Proteomes" id="UP000295188">
    <property type="component" value="Unassembled WGS sequence"/>
</dbReference>
<dbReference type="Gene3D" id="1.10.1060.10">
    <property type="entry name" value="Alpha-helical ferredoxin"/>
    <property type="match status" value="1"/>
</dbReference>
<evidence type="ECO:0000256" key="10">
    <source>
        <dbReference type="ARBA" id="ARBA00038897"/>
    </source>
</evidence>
<evidence type="ECO:0000313" key="14">
    <source>
        <dbReference type="Proteomes" id="UP000295188"/>
    </source>
</evidence>
<keyword evidence="8" id="KW-0408">Iron</keyword>
<evidence type="ECO:0000313" key="13">
    <source>
        <dbReference type="EMBL" id="TCS80444.1"/>
    </source>
</evidence>
<keyword evidence="4" id="KW-0479">Metal-binding</keyword>
<organism evidence="13 14">
    <name type="scientific">Pectinatus cerevisiiphilus</name>
    <dbReference type="NCBI Taxonomy" id="86956"/>
    <lineage>
        <taxon>Bacteria</taxon>
        <taxon>Bacillati</taxon>
        <taxon>Bacillota</taxon>
        <taxon>Negativicutes</taxon>
        <taxon>Selenomonadales</taxon>
        <taxon>Selenomonadaceae</taxon>
        <taxon>Pectinatus</taxon>
    </lineage>
</organism>
<dbReference type="InterPro" id="IPR009051">
    <property type="entry name" value="Helical_ferredxn"/>
</dbReference>
<dbReference type="SUPFAM" id="SSF46548">
    <property type="entry name" value="alpha-helical ferredoxin"/>
    <property type="match status" value="1"/>
</dbReference>
<dbReference type="InterPro" id="IPR016166">
    <property type="entry name" value="FAD-bd_PCMH"/>
</dbReference>
<dbReference type="GO" id="GO:0008720">
    <property type="term" value="F:D-lactate dehydrogenase (NAD+) activity"/>
    <property type="evidence" value="ECO:0007669"/>
    <property type="project" value="TreeGrafter"/>
</dbReference>
<keyword evidence="5" id="KW-0274">FAD</keyword>
<comment type="caution">
    <text evidence="13">The sequence shown here is derived from an EMBL/GenBank/DDBJ whole genome shotgun (WGS) entry which is preliminary data.</text>
</comment>
<dbReference type="SUPFAM" id="SSF56176">
    <property type="entry name" value="FAD-binding/transporter-associated domain-like"/>
    <property type="match status" value="1"/>
</dbReference>
<proteinExistence type="inferred from homology"/>
<dbReference type="InterPro" id="IPR006094">
    <property type="entry name" value="Oxid_FAD_bind_N"/>
</dbReference>
<dbReference type="InterPro" id="IPR017900">
    <property type="entry name" value="4Fe4S_Fe_S_CS"/>
</dbReference>
<dbReference type="AlphaFoldDB" id="A0A4R3KBA8"/>
<sequence>MEFKLDKSDFSNLPTQYQTFCRNILQHIPEKQIFIDPVRTYAYSVDASLYHITPKVVVKVRNLQEVSVLIKEAKTQKLPITFRAAGTSLCGQALTDSILVVISEGWQDHLITNNGDKITLQPGIIGAEANLYLRPYSRKIGPDPASINYARIGGMAANNASGMCCGTADNSYKTVEDMKLVFADGSLLDTADAASRKSWAADANHKKMLQELTDLHDEIHSDNELKELIAHKFKIKNTTGYSLNAFVDYDDPFDILKHLLIGSEGTLALIVEITYRTVLDHKYKASALMFFPSMRDACLAVMKLYRPLVSAAELLDRISLKSVEDWPGVPSYIKTLPKNAAALLVEIRAENQAALTTQIAQVKEKLSSMTTLMPIEFTDVREEYERLWNIRAGIFPAVGGIREIGTTVIIEDIAFPKETLADAVMTLRECMNSHGYGDGIIYGHALDGNVHFVFTQAFNTKEDKERYKVFIEDICSFVVEKYTGSLKAEHGTGRNMAPFVEFEWGKKAYSIMTRLKKAFDPDNLLNPDVIITKNGNLFIENIKSMLPTNDIINKCIECGYCEVNCPSRNFTFTPRQRIATQREIARLKATKEDPALLKRFEKDYEFFGNETCAVDGLCQTTCPVSINTGNFTKYKRSLALTPRAKNTAAFISDHFAGVSSVVKLGLTGANIAHATVGTHAMEYITGKLRDISGGKMPRWTKWMPKSGSTPKTSRNNAAGPKVVYYPSCVTRMMGPAKNDDDQRQLGDVMISLLQKAGYDVILPENMDKYCCGMPFESEGQFETADRMSAQLEKLLLSCSNNGEYPILCDTSPCVYRMKKVMGEHLKIYDTVEFIHDFLLDKLALKKTDETVMVHVTCSARKMGLIEKFRTIAEACATKVVIPERVRCCGFAGDKGFSLPELNESALDHLNEEIPSGCTHGYSNSRTCEVGLAAKSGICYQSIAYLVDECASAR</sequence>
<dbReference type="SUPFAM" id="SSF55103">
    <property type="entry name" value="FAD-linked oxidases, C-terminal domain"/>
    <property type="match status" value="1"/>
</dbReference>
<dbReference type="GO" id="GO:0004458">
    <property type="term" value="F:D-lactate dehydrogenase (cytochrome) activity"/>
    <property type="evidence" value="ECO:0007669"/>
    <property type="project" value="UniProtKB-EC"/>
</dbReference>
<accession>A0A4R3KBA8</accession>
<dbReference type="Pfam" id="PF01565">
    <property type="entry name" value="FAD_binding_4"/>
    <property type="match status" value="1"/>
</dbReference>
<dbReference type="PANTHER" id="PTHR11748">
    <property type="entry name" value="D-LACTATE DEHYDROGENASE"/>
    <property type="match status" value="1"/>
</dbReference>
<dbReference type="Gene3D" id="3.30.70.2740">
    <property type="match status" value="1"/>
</dbReference>
<dbReference type="GO" id="GO:0051536">
    <property type="term" value="F:iron-sulfur cluster binding"/>
    <property type="evidence" value="ECO:0007669"/>
    <property type="project" value="UniProtKB-KW"/>
</dbReference>
<dbReference type="InterPro" id="IPR036318">
    <property type="entry name" value="FAD-bd_PCMH-like_sf"/>
</dbReference>
<dbReference type="PROSITE" id="PS00198">
    <property type="entry name" value="4FE4S_FER_1"/>
    <property type="match status" value="1"/>
</dbReference>
<dbReference type="InterPro" id="IPR016167">
    <property type="entry name" value="FAD-bd_PCMH_sub1"/>
</dbReference>
<evidence type="ECO:0000256" key="6">
    <source>
        <dbReference type="ARBA" id="ARBA00022946"/>
    </source>
</evidence>
<evidence type="ECO:0000256" key="2">
    <source>
        <dbReference type="ARBA" id="ARBA00008000"/>
    </source>
</evidence>
<dbReference type="Gene3D" id="3.30.465.10">
    <property type="match status" value="1"/>
</dbReference>
<dbReference type="PROSITE" id="PS51387">
    <property type="entry name" value="FAD_PCMH"/>
    <property type="match status" value="1"/>
</dbReference>
<evidence type="ECO:0000256" key="7">
    <source>
        <dbReference type="ARBA" id="ARBA00023002"/>
    </source>
</evidence>
<dbReference type="GO" id="GO:0046872">
    <property type="term" value="F:metal ion binding"/>
    <property type="evidence" value="ECO:0007669"/>
    <property type="project" value="UniProtKB-KW"/>
</dbReference>
<dbReference type="InterPro" id="IPR016171">
    <property type="entry name" value="Vanillyl_alc_oxidase_C-sub2"/>
</dbReference>
<evidence type="ECO:0000256" key="4">
    <source>
        <dbReference type="ARBA" id="ARBA00022723"/>
    </source>
</evidence>
<name>A0A4R3KBA8_9FIRM</name>
<feature type="domain" description="FAD-binding PCMH-type" evidence="12">
    <location>
        <begin position="50"/>
        <end position="280"/>
    </location>
</feature>
<protein>
    <recommendedName>
        <fullName evidence="10">D-lactate dehydrogenase (cytochrome)</fullName>
        <ecNumber evidence="10">1.1.2.4</ecNumber>
    </recommendedName>
</protein>
<dbReference type="Pfam" id="PF02913">
    <property type="entry name" value="FAD-oxidase_C"/>
    <property type="match status" value="1"/>
</dbReference>
<dbReference type="RefSeq" id="WP_132547919.1">
    <property type="nucleotide sequence ID" value="NZ_SMAA01000004.1"/>
</dbReference>
<keyword evidence="9" id="KW-0411">Iron-sulfur</keyword>
<dbReference type="Pfam" id="PF12838">
    <property type="entry name" value="Fer4_7"/>
    <property type="match status" value="1"/>
</dbReference>
<dbReference type="EC" id="1.1.2.4" evidence="10"/>
<dbReference type="InterPro" id="IPR016164">
    <property type="entry name" value="FAD-linked_Oxase-like_C"/>
</dbReference>
<comment type="cofactor">
    <cofactor evidence="1">
        <name>FAD</name>
        <dbReference type="ChEBI" id="CHEBI:57692"/>
    </cofactor>
</comment>
<evidence type="ECO:0000256" key="3">
    <source>
        <dbReference type="ARBA" id="ARBA00022630"/>
    </source>
</evidence>
<dbReference type="InterPro" id="IPR017896">
    <property type="entry name" value="4Fe4S_Fe-S-bd"/>
</dbReference>
<feature type="domain" description="4Fe-4S ferredoxin-type" evidence="11">
    <location>
        <begin position="545"/>
        <end position="575"/>
    </location>
</feature>
<keyword evidence="7" id="KW-0560">Oxidoreductase</keyword>
<reference evidence="13 14" key="1">
    <citation type="submission" date="2019-03" db="EMBL/GenBank/DDBJ databases">
        <title>Genomic Encyclopedia of Type Strains, Phase IV (KMG-IV): sequencing the most valuable type-strain genomes for metagenomic binning, comparative biology and taxonomic classification.</title>
        <authorList>
            <person name="Goeker M."/>
        </authorList>
    </citation>
    <scope>NUCLEOTIDE SEQUENCE [LARGE SCALE GENOMIC DNA]</scope>
    <source>
        <strain evidence="13 14">DSM 20467</strain>
    </source>
</reference>
<dbReference type="Gene3D" id="3.30.43.10">
    <property type="entry name" value="Uridine Diphospho-n-acetylenolpyruvylglucosamine Reductase, domain 2"/>
    <property type="match status" value="1"/>
</dbReference>
<keyword evidence="3" id="KW-0285">Flavoprotein</keyword>
<keyword evidence="6" id="KW-0809">Transit peptide</keyword>
<dbReference type="GO" id="GO:0071949">
    <property type="term" value="F:FAD binding"/>
    <property type="evidence" value="ECO:0007669"/>
    <property type="project" value="InterPro"/>
</dbReference>
<evidence type="ECO:0000256" key="9">
    <source>
        <dbReference type="ARBA" id="ARBA00023014"/>
    </source>
</evidence>